<feature type="transmembrane region" description="Helical" evidence="2">
    <location>
        <begin position="217"/>
        <end position="236"/>
    </location>
</feature>
<name>A0ABW6S7N8_9NOCA</name>
<feature type="transmembrane region" description="Helical" evidence="2">
    <location>
        <begin position="177"/>
        <end position="197"/>
    </location>
</feature>
<proteinExistence type="predicted"/>
<accession>A0ABW6S7N8</accession>
<feature type="transmembrane region" description="Helical" evidence="2">
    <location>
        <begin position="256"/>
        <end position="274"/>
    </location>
</feature>
<feature type="transmembrane region" description="Helical" evidence="2">
    <location>
        <begin position="304"/>
        <end position="325"/>
    </location>
</feature>
<feature type="region of interest" description="Disordered" evidence="1">
    <location>
        <begin position="42"/>
        <end position="65"/>
    </location>
</feature>
<dbReference type="Proteomes" id="UP001601992">
    <property type="component" value="Unassembled WGS sequence"/>
</dbReference>
<reference evidence="3 4" key="1">
    <citation type="submission" date="2024-10" db="EMBL/GenBank/DDBJ databases">
        <title>The Natural Products Discovery Center: Release of the First 8490 Sequenced Strains for Exploring Actinobacteria Biosynthetic Diversity.</title>
        <authorList>
            <person name="Kalkreuter E."/>
            <person name="Kautsar S.A."/>
            <person name="Yang D."/>
            <person name="Bader C.D."/>
            <person name="Teijaro C.N."/>
            <person name="Fluegel L."/>
            <person name="Davis C.M."/>
            <person name="Simpson J.R."/>
            <person name="Lauterbach L."/>
            <person name="Steele A.D."/>
            <person name="Gui C."/>
            <person name="Meng S."/>
            <person name="Li G."/>
            <person name="Viehrig K."/>
            <person name="Ye F."/>
            <person name="Su P."/>
            <person name="Kiefer A.F."/>
            <person name="Nichols A."/>
            <person name="Cepeda A.J."/>
            <person name="Yan W."/>
            <person name="Fan B."/>
            <person name="Jiang Y."/>
            <person name="Adhikari A."/>
            <person name="Zheng C.-J."/>
            <person name="Schuster L."/>
            <person name="Cowan T.M."/>
            <person name="Smanski M.J."/>
            <person name="Chevrette M.G."/>
            <person name="De Carvalho L.P.S."/>
            <person name="Shen B."/>
        </authorList>
    </citation>
    <scope>NUCLEOTIDE SEQUENCE [LARGE SCALE GENOMIC DNA]</scope>
    <source>
        <strain evidence="3 4">NPDC002593</strain>
    </source>
</reference>
<keyword evidence="2" id="KW-0472">Membrane</keyword>
<evidence type="ECO:0000313" key="4">
    <source>
        <dbReference type="Proteomes" id="UP001601992"/>
    </source>
</evidence>
<feature type="transmembrane region" description="Helical" evidence="2">
    <location>
        <begin position="125"/>
        <end position="146"/>
    </location>
</feature>
<sequence>MQLPRRCAGHAARGDDESLRFGHVRTGCRSVVRLRSQRACASGAADSAVQRDTRPDHPAPAAGPADTVDLAARTLVARDVHDNHHADNDHDASADDFEEITDLAPDEFERARVTMPEQGSPLRSALTMTGVAVSQAAVLVPILYYFGSVYTRAYYGYFGVDSDMLGLSTAGLVRRSFLPSCWPIIVASTVLILALALRRLPAAIARATRHAQLALRIWFGANLTAGVLMLAVPLAVAGDIVPWSILRKVVPYGPDVVPAALMIGSVLLCYAIVLRTANPSETTSAAPNPGCPATKSSPGQQFSATAAVILVSLFVIGFVSAMWWVGNYADRQGTGAARALVRSGFGARPRLLLLSVDRLGIDGTGVQTNELTVPGEKYHHYYSGIRLLDRSADAYFVIPDQWQPGRDRVFIIPRNDDVRIDVLTNQPVWR</sequence>
<evidence type="ECO:0000313" key="3">
    <source>
        <dbReference type="EMBL" id="MFF3572308.1"/>
    </source>
</evidence>
<keyword evidence="4" id="KW-1185">Reference proteome</keyword>
<evidence type="ECO:0000256" key="2">
    <source>
        <dbReference type="SAM" id="Phobius"/>
    </source>
</evidence>
<gene>
    <name evidence="3" type="ORF">ACFYXQ_31495</name>
</gene>
<dbReference type="EMBL" id="JBIAQY010000013">
    <property type="protein sequence ID" value="MFF3572308.1"/>
    <property type="molecule type" value="Genomic_DNA"/>
</dbReference>
<keyword evidence="2" id="KW-0812">Transmembrane</keyword>
<comment type="caution">
    <text evidence="3">The sequence shown here is derived from an EMBL/GenBank/DDBJ whole genome shotgun (WGS) entry which is preliminary data.</text>
</comment>
<dbReference type="RefSeq" id="WP_387405979.1">
    <property type="nucleotide sequence ID" value="NZ_JBIAQY010000013.1"/>
</dbReference>
<keyword evidence="2" id="KW-1133">Transmembrane helix</keyword>
<organism evidence="3 4">
    <name type="scientific">Nocardia jiangxiensis</name>
    <dbReference type="NCBI Taxonomy" id="282685"/>
    <lineage>
        <taxon>Bacteria</taxon>
        <taxon>Bacillati</taxon>
        <taxon>Actinomycetota</taxon>
        <taxon>Actinomycetes</taxon>
        <taxon>Mycobacteriales</taxon>
        <taxon>Nocardiaceae</taxon>
        <taxon>Nocardia</taxon>
    </lineage>
</organism>
<evidence type="ECO:0000256" key="1">
    <source>
        <dbReference type="SAM" id="MobiDB-lite"/>
    </source>
</evidence>
<protein>
    <submittedName>
        <fullName evidence="3">Uncharacterized protein</fullName>
    </submittedName>
</protein>